<sequence length="633" mass="68920">MPTELPTTLAEAHARIRHLEQTLVEEKMLLRMPAQNPNPVYCLAPDGGLLYANPAALRLRQELGPEAMDELRHQAVGWVQEALAVGSEQQHEVSSQNRYFTLCAVPGPDKLSATLYIVEVTERVKAERERAAQQAFTEQVLNSLPSMVYVRDPAGRYVYANQATHDALAKLSATKPVPAVAEQQALNMASYAATDAQVLSTGQELALEQQLMLPSGEERWVHTVKRPLTWANGVPHVLGVSTDITELKQAREQAEAAAQARANFLANMSHEIRTPLNGVLGIAGQLAKTALNPRQQELVGIIRSSGKHLLEIINDVLDMAKITSGKLEMAPEPFDLCESMFQASQPLALQAIEKGLHVGGNRLRETCAHPQVIGDSFRINQIMLNLISNAIKFTPVGGSIHAGAYQVAETDDYLTIEFRVSDTGVGIAPDKQERIFESFTQAYADTTRQFGGTGLGLTISRALVEQMGGQLQLQSELGKGSTFSFQLTLPRAGHLLPVPEEHALAATQQLQGKRVLLVEDNDINRLVARMLLEEWGVELDEAEDGPAGVAAASQHRYDAVLMDIQLPGMNGVEATAVIRALPNPQLAQVPIVALTANAFEEDAQQYLAAGMNACISKPFEEEVLFRTLISLLA</sequence>
<evidence type="ECO:0000313" key="10">
    <source>
        <dbReference type="Proteomes" id="UP001250698"/>
    </source>
</evidence>
<evidence type="ECO:0000259" key="7">
    <source>
        <dbReference type="PROSITE" id="PS50110"/>
    </source>
</evidence>
<dbReference type="SMART" id="SM00387">
    <property type="entry name" value="HATPase_c"/>
    <property type="match status" value="1"/>
</dbReference>
<evidence type="ECO:0000256" key="5">
    <source>
        <dbReference type="PROSITE-ProRule" id="PRU00169"/>
    </source>
</evidence>
<dbReference type="Gene3D" id="1.10.287.130">
    <property type="match status" value="1"/>
</dbReference>
<dbReference type="SUPFAM" id="SSF47384">
    <property type="entry name" value="Homodimeric domain of signal transducing histidine kinase"/>
    <property type="match status" value="1"/>
</dbReference>
<dbReference type="InterPro" id="IPR000700">
    <property type="entry name" value="PAS-assoc_C"/>
</dbReference>
<dbReference type="CDD" id="cd16922">
    <property type="entry name" value="HATPase_EvgS-ArcB-TorS-like"/>
    <property type="match status" value="1"/>
</dbReference>
<dbReference type="PROSITE" id="PS50113">
    <property type="entry name" value="PAC"/>
    <property type="match status" value="1"/>
</dbReference>
<dbReference type="Gene3D" id="3.30.450.20">
    <property type="entry name" value="PAS domain"/>
    <property type="match status" value="1"/>
</dbReference>
<accession>A0ABU3TM80</accession>
<protein>
    <recommendedName>
        <fullName evidence="2">histidine kinase</fullName>
        <ecNumber evidence="2">2.7.13.3</ecNumber>
    </recommendedName>
</protein>
<keyword evidence="9" id="KW-0547">Nucleotide-binding</keyword>
<evidence type="ECO:0000256" key="4">
    <source>
        <dbReference type="ARBA" id="ARBA00023012"/>
    </source>
</evidence>
<proteinExistence type="predicted"/>
<organism evidence="9 10">
    <name type="scientific">Hymenobacter endophyticus</name>
    <dbReference type="NCBI Taxonomy" id="3076335"/>
    <lineage>
        <taxon>Bacteria</taxon>
        <taxon>Pseudomonadati</taxon>
        <taxon>Bacteroidota</taxon>
        <taxon>Cytophagia</taxon>
        <taxon>Cytophagales</taxon>
        <taxon>Hymenobacteraceae</taxon>
        <taxon>Hymenobacter</taxon>
    </lineage>
</organism>
<keyword evidence="10" id="KW-1185">Reference proteome</keyword>
<feature type="modified residue" description="4-aspartylphosphate" evidence="5">
    <location>
        <position position="563"/>
    </location>
</feature>
<keyword evidence="9" id="KW-0067">ATP-binding</keyword>
<feature type="domain" description="PAC" evidence="8">
    <location>
        <begin position="205"/>
        <end position="256"/>
    </location>
</feature>
<evidence type="ECO:0000256" key="2">
    <source>
        <dbReference type="ARBA" id="ARBA00012438"/>
    </source>
</evidence>
<evidence type="ECO:0000259" key="8">
    <source>
        <dbReference type="PROSITE" id="PS50113"/>
    </source>
</evidence>
<dbReference type="SUPFAM" id="SSF52172">
    <property type="entry name" value="CheY-like"/>
    <property type="match status" value="1"/>
</dbReference>
<dbReference type="PRINTS" id="PR00344">
    <property type="entry name" value="BCTRLSENSOR"/>
</dbReference>
<dbReference type="Pfam" id="PF00512">
    <property type="entry name" value="HisKA"/>
    <property type="match status" value="1"/>
</dbReference>
<comment type="catalytic activity">
    <reaction evidence="1">
        <text>ATP + protein L-histidine = ADP + protein N-phospho-L-histidine.</text>
        <dbReference type="EC" id="2.7.13.3"/>
    </reaction>
</comment>
<dbReference type="Gene3D" id="3.40.50.2300">
    <property type="match status" value="1"/>
</dbReference>
<feature type="domain" description="Response regulatory" evidence="7">
    <location>
        <begin position="514"/>
        <end position="632"/>
    </location>
</feature>
<dbReference type="SMART" id="SM00086">
    <property type="entry name" value="PAC"/>
    <property type="match status" value="1"/>
</dbReference>
<dbReference type="GO" id="GO:0005524">
    <property type="term" value="F:ATP binding"/>
    <property type="evidence" value="ECO:0007669"/>
    <property type="project" value="UniProtKB-KW"/>
</dbReference>
<dbReference type="Gene3D" id="3.30.565.10">
    <property type="entry name" value="Histidine kinase-like ATPase, C-terminal domain"/>
    <property type="match status" value="1"/>
</dbReference>
<evidence type="ECO:0000259" key="6">
    <source>
        <dbReference type="PROSITE" id="PS50109"/>
    </source>
</evidence>
<dbReference type="PROSITE" id="PS50110">
    <property type="entry name" value="RESPONSE_REGULATORY"/>
    <property type="match status" value="1"/>
</dbReference>
<dbReference type="CDD" id="cd17546">
    <property type="entry name" value="REC_hyHK_CKI1_RcsC-like"/>
    <property type="match status" value="1"/>
</dbReference>
<dbReference type="SUPFAM" id="SSF55785">
    <property type="entry name" value="PYP-like sensor domain (PAS domain)"/>
    <property type="match status" value="1"/>
</dbReference>
<dbReference type="InterPro" id="IPR036097">
    <property type="entry name" value="HisK_dim/P_sf"/>
</dbReference>
<dbReference type="PANTHER" id="PTHR45339">
    <property type="entry name" value="HYBRID SIGNAL TRANSDUCTION HISTIDINE KINASE J"/>
    <property type="match status" value="1"/>
</dbReference>
<evidence type="ECO:0000256" key="1">
    <source>
        <dbReference type="ARBA" id="ARBA00000085"/>
    </source>
</evidence>
<dbReference type="Pfam" id="PF00072">
    <property type="entry name" value="Response_reg"/>
    <property type="match status" value="1"/>
</dbReference>
<dbReference type="InterPro" id="IPR001789">
    <property type="entry name" value="Sig_transdc_resp-reg_receiver"/>
</dbReference>
<dbReference type="InterPro" id="IPR011006">
    <property type="entry name" value="CheY-like_superfamily"/>
</dbReference>
<dbReference type="InterPro" id="IPR036890">
    <property type="entry name" value="HATPase_C_sf"/>
</dbReference>
<comment type="caution">
    <text evidence="9">The sequence shown here is derived from an EMBL/GenBank/DDBJ whole genome shotgun (WGS) entry which is preliminary data.</text>
</comment>
<dbReference type="SMART" id="SM00448">
    <property type="entry name" value="REC"/>
    <property type="match status" value="1"/>
</dbReference>
<dbReference type="InterPro" id="IPR001610">
    <property type="entry name" value="PAC"/>
</dbReference>
<dbReference type="EC" id="2.7.13.3" evidence="2"/>
<feature type="domain" description="Histidine kinase" evidence="6">
    <location>
        <begin position="267"/>
        <end position="491"/>
    </location>
</feature>
<gene>
    <name evidence="9" type="ORF">ROI90_18875</name>
</gene>
<reference evidence="9 10" key="1">
    <citation type="submission" date="2023-10" db="EMBL/GenBank/DDBJ databases">
        <title>Hymenobacter endophyticus sp. nov., an isolate from the leaf tissues of wheat.</title>
        <authorList>
            <person name="Dai Y."/>
        </authorList>
    </citation>
    <scope>NUCLEOTIDE SEQUENCE [LARGE SCALE GENOMIC DNA]</scope>
    <source>
        <strain evidence="9 10">ZK17L-C2</strain>
    </source>
</reference>
<evidence type="ECO:0000256" key="3">
    <source>
        <dbReference type="ARBA" id="ARBA00022553"/>
    </source>
</evidence>
<dbReference type="Proteomes" id="UP001250698">
    <property type="component" value="Unassembled WGS sequence"/>
</dbReference>
<keyword evidence="4" id="KW-0902">Two-component regulatory system</keyword>
<dbReference type="InterPro" id="IPR003594">
    <property type="entry name" value="HATPase_dom"/>
</dbReference>
<dbReference type="InterPro" id="IPR003661">
    <property type="entry name" value="HisK_dim/P_dom"/>
</dbReference>
<dbReference type="Pfam" id="PF08448">
    <property type="entry name" value="PAS_4"/>
    <property type="match status" value="1"/>
</dbReference>
<dbReference type="InterPro" id="IPR035965">
    <property type="entry name" value="PAS-like_dom_sf"/>
</dbReference>
<dbReference type="Pfam" id="PF02518">
    <property type="entry name" value="HATPase_c"/>
    <property type="match status" value="1"/>
</dbReference>
<name>A0ABU3TM80_9BACT</name>
<dbReference type="PANTHER" id="PTHR45339:SF1">
    <property type="entry name" value="HYBRID SIGNAL TRANSDUCTION HISTIDINE KINASE J"/>
    <property type="match status" value="1"/>
</dbReference>
<dbReference type="InterPro" id="IPR000014">
    <property type="entry name" value="PAS"/>
</dbReference>
<dbReference type="InterPro" id="IPR004358">
    <property type="entry name" value="Sig_transdc_His_kin-like_C"/>
</dbReference>
<dbReference type="PROSITE" id="PS50109">
    <property type="entry name" value="HIS_KIN"/>
    <property type="match status" value="1"/>
</dbReference>
<dbReference type="SUPFAM" id="SSF55874">
    <property type="entry name" value="ATPase domain of HSP90 chaperone/DNA topoisomerase II/histidine kinase"/>
    <property type="match status" value="1"/>
</dbReference>
<dbReference type="InterPro" id="IPR005467">
    <property type="entry name" value="His_kinase_dom"/>
</dbReference>
<evidence type="ECO:0000313" key="9">
    <source>
        <dbReference type="EMBL" id="MDU0372479.1"/>
    </source>
</evidence>
<dbReference type="CDD" id="cd00082">
    <property type="entry name" value="HisKA"/>
    <property type="match status" value="1"/>
</dbReference>
<dbReference type="SMART" id="SM00388">
    <property type="entry name" value="HisKA"/>
    <property type="match status" value="1"/>
</dbReference>
<dbReference type="InterPro" id="IPR013656">
    <property type="entry name" value="PAS_4"/>
</dbReference>
<keyword evidence="3 5" id="KW-0597">Phosphoprotein</keyword>
<dbReference type="NCBIfam" id="TIGR00229">
    <property type="entry name" value="sensory_box"/>
    <property type="match status" value="1"/>
</dbReference>
<dbReference type="EMBL" id="JAWDJT010000015">
    <property type="protein sequence ID" value="MDU0372479.1"/>
    <property type="molecule type" value="Genomic_DNA"/>
</dbReference>
<dbReference type="RefSeq" id="WP_315999842.1">
    <property type="nucleotide sequence ID" value="NZ_JAWDJT010000015.1"/>
</dbReference>